<evidence type="ECO:0000313" key="1">
    <source>
        <dbReference type="Proteomes" id="UP000095286"/>
    </source>
</evidence>
<dbReference type="Proteomes" id="UP000095286">
    <property type="component" value="Unplaced"/>
</dbReference>
<evidence type="ECO:0000313" key="2">
    <source>
        <dbReference type="WBParaSite" id="RSKR_0000219700.1"/>
    </source>
</evidence>
<sequence>MSHGSMDVSKDPCNNYPDLEQQKNDILYNRQSTSLDYSSAVDSNTSPSITAASLAAAAYNNANYGNGTDFRNNIAAAQAHQYFNPYNFASNSGVIPNMGSANLYSTAQHNSHFNSHMFPVPTSSPEGGIVSEHTLKIIEGGEVRMNSKGKKIRKPRTIYSSAQLKELQKKFHKTQYLALPDRAELATLLGLTQTQVSYLKFNYMGSWLGSLLSPLLSPYITLLTA</sequence>
<name>A0AC35TLY3_9BILA</name>
<proteinExistence type="predicted"/>
<dbReference type="WBParaSite" id="RSKR_0000219700.1">
    <property type="protein sequence ID" value="RSKR_0000219700.1"/>
    <property type="gene ID" value="RSKR_0000219700"/>
</dbReference>
<accession>A0AC35TLY3</accession>
<protein>
    <submittedName>
        <fullName evidence="2">Homeobox domain-containing protein</fullName>
    </submittedName>
</protein>
<organism evidence="1 2">
    <name type="scientific">Rhabditophanes sp. KR3021</name>
    <dbReference type="NCBI Taxonomy" id="114890"/>
    <lineage>
        <taxon>Eukaryota</taxon>
        <taxon>Metazoa</taxon>
        <taxon>Ecdysozoa</taxon>
        <taxon>Nematoda</taxon>
        <taxon>Chromadorea</taxon>
        <taxon>Rhabditida</taxon>
        <taxon>Tylenchina</taxon>
        <taxon>Panagrolaimomorpha</taxon>
        <taxon>Strongyloidoidea</taxon>
        <taxon>Alloionematidae</taxon>
        <taxon>Rhabditophanes</taxon>
    </lineage>
</organism>
<reference evidence="2" key="1">
    <citation type="submission" date="2016-11" db="UniProtKB">
        <authorList>
            <consortium name="WormBaseParasite"/>
        </authorList>
    </citation>
    <scope>IDENTIFICATION</scope>
    <source>
        <strain evidence="2">KR3021</strain>
    </source>
</reference>